<reference evidence="1 2" key="1">
    <citation type="journal article" date="2013" name="Proc. Natl. Acad. Sci. U.S.A.">
        <title>Fine-scale variation in meiotic recombination in Mimulus inferred from population shotgun sequencing.</title>
        <authorList>
            <person name="Hellsten U."/>
            <person name="Wright K.M."/>
            <person name="Jenkins J."/>
            <person name="Shu S."/>
            <person name="Yuan Y."/>
            <person name="Wessler S.R."/>
            <person name="Schmutz J."/>
            <person name="Willis J.H."/>
            <person name="Rokhsar D.S."/>
        </authorList>
    </citation>
    <scope>NUCLEOTIDE SEQUENCE [LARGE SCALE GENOMIC DNA]</scope>
    <source>
        <strain evidence="2">cv. DUN x IM62</strain>
    </source>
</reference>
<dbReference type="AlphaFoldDB" id="A0A022RJJ9"/>
<dbReference type="EMBL" id="KI630394">
    <property type="protein sequence ID" value="EYU40607.1"/>
    <property type="molecule type" value="Genomic_DNA"/>
</dbReference>
<proteinExistence type="predicted"/>
<name>A0A022RJJ9_ERYGU</name>
<evidence type="ECO:0000313" key="2">
    <source>
        <dbReference type="Proteomes" id="UP000030748"/>
    </source>
</evidence>
<dbReference type="PANTHER" id="PTHR33052">
    <property type="entry name" value="DUF4228 DOMAIN PROTEIN-RELATED"/>
    <property type="match status" value="1"/>
</dbReference>
<gene>
    <name evidence="1" type="ORF">MIMGU_mgv1a025467mg</name>
</gene>
<keyword evidence="2" id="KW-1185">Reference proteome</keyword>
<feature type="non-terminal residue" evidence="1">
    <location>
        <position position="1"/>
    </location>
</feature>
<dbReference type="Pfam" id="PF14009">
    <property type="entry name" value="PADRE"/>
    <property type="match status" value="1"/>
</dbReference>
<dbReference type="InterPro" id="IPR025322">
    <property type="entry name" value="PADRE_dom"/>
</dbReference>
<dbReference type="Proteomes" id="UP000030748">
    <property type="component" value="Unassembled WGS sequence"/>
</dbReference>
<evidence type="ECO:0000313" key="1">
    <source>
        <dbReference type="EMBL" id="EYU40607.1"/>
    </source>
</evidence>
<accession>A0A022RJJ9</accession>
<protein>
    <submittedName>
        <fullName evidence="1">Uncharacterized protein</fullName>
    </submittedName>
</protein>
<sequence length="168" mass="19756">VLKVVHPRGYIEVFREPITASHIIERYPRYCITRPDFFEFPWIVVHPESILFPGKVFYLVPHQKNDREYSYCNNDSQSQGQDSDSGSLYKPSFYKLWNKMQRNLNYETSYDQLYDDSPPYGGRPHVTSGELVEFQRRRSSCLKSADSDRNNLDLKVAFASPVITTFWL</sequence>
<organism evidence="1 2">
    <name type="scientific">Erythranthe guttata</name>
    <name type="common">Yellow monkey flower</name>
    <name type="synonym">Mimulus guttatus</name>
    <dbReference type="NCBI Taxonomy" id="4155"/>
    <lineage>
        <taxon>Eukaryota</taxon>
        <taxon>Viridiplantae</taxon>
        <taxon>Streptophyta</taxon>
        <taxon>Embryophyta</taxon>
        <taxon>Tracheophyta</taxon>
        <taxon>Spermatophyta</taxon>
        <taxon>Magnoliopsida</taxon>
        <taxon>eudicotyledons</taxon>
        <taxon>Gunneridae</taxon>
        <taxon>Pentapetalae</taxon>
        <taxon>asterids</taxon>
        <taxon>lamiids</taxon>
        <taxon>Lamiales</taxon>
        <taxon>Phrymaceae</taxon>
        <taxon>Erythranthe</taxon>
    </lineage>
</organism>